<dbReference type="Proteomes" id="UP000319818">
    <property type="component" value="Unassembled WGS sequence"/>
</dbReference>
<proteinExistence type="predicted"/>
<name>A0A543FTB5_9PSEU</name>
<organism evidence="1 2">
    <name type="scientific">Pseudonocardia cypriaca</name>
    <dbReference type="NCBI Taxonomy" id="882449"/>
    <lineage>
        <taxon>Bacteria</taxon>
        <taxon>Bacillati</taxon>
        <taxon>Actinomycetota</taxon>
        <taxon>Actinomycetes</taxon>
        <taxon>Pseudonocardiales</taxon>
        <taxon>Pseudonocardiaceae</taxon>
        <taxon>Pseudonocardia</taxon>
    </lineage>
</organism>
<dbReference type="EMBL" id="VFPH01000002">
    <property type="protein sequence ID" value="TQM37071.1"/>
    <property type="molecule type" value="Genomic_DNA"/>
</dbReference>
<dbReference type="AlphaFoldDB" id="A0A543FTB5"/>
<evidence type="ECO:0000313" key="1">
    <source>
        <dbReference type="EMBL" id="TQM37071.1"/>
    </source>
</evidence>
<accession>A0A543FTB5</accession>
<reference evidence="1 2" key="1">
    <citation type="submission" date="2019-06" db="EMBL/GenBank/DDBJ databases">
        <title>Sequencing the genomes of 1000 actinobacteria strains.</title>
        <authorList>
            <person name="Klenk H.-P."/>
        </authorList>
    </citation>
    <scope>NUCLEOTIDE SEQUENCE [LARGE SCALE GENOMIC DNA]</scope>
    <source>
        <strain evidence="1 2">DSM 45511</strain>
    </source>
</reference>
<keyword evidence="2" id="KW-1185">Reference proteome</keyword>
<protein>
    <submittedName>
        <fullName evidence="1">Uncharacterized protein</fullName>
    </submittedName>
</protein>
<sequence>MLDVLTVAAGALDPATMCRTAMFNSRYLSSGERRYSAAAGMRLTVSIHSSHLQAPTFMCDRRLS</sequence>
<comment type="caution">
    <text evidence="1">The sequence shown here is derived from an EMBL/GenBank/DDBJ whole genome shotgun (WGS) entry which is preliminary data.</text>
</comment>
<evidence type="ECO:0000313" key="2">
    <source>
        <dbReference type="Proteomes" id="UP000319818"/>
    </source>
</evidence>
<gene>
    <name evidence="1" type="ORF">FB388_4272</name>
</gene>